<comment type="subunit">
    <text evidence="8">Component of the replication restart primosome.</text>
</comment>
<dbReference type="PANTHER" id="PTHR30580">
    <property type="entry name" value="PRIMOSOMAL PROTEIN N"/>
    <property type="match status" value="1"/>
</dbReference>
<accession>A0ABN2ZID5</accession>
<dbReference type="InterPro" id="IPR005259">
    <property type="entry name" value="PriA"/>
</dbReference>
<dbReference type="InterPro" id="IPR041222">
    <property type="entry name" value="PriA_3primeBD"/>
</dbReference>
<dbReference type="EMBL" id="BAAAQB010000039">
    <property type="protein sequence ID" value="GAA2142648.1"/>
    <property type="molecule type" value="Genomic_DNA"/>
</dbReference>
<evidence type="ECO:0000259" key="10">
    <source>
        <dbReference type="Pfam" id="PF17764"/>
    </source>
</evidence>
<sequence length="724" mass="75545">MWAVSPQPAGSAPGEPQQLSLLHGFPASAAQVTGPALAADLPVARVLIESSLPHLDRPFDYSVPAALDAEARPGVRVKVKFNGQELAGYLLDRTATSDAGHPLVPLYKVVSPVPVLTPAVAGLAGRIAARYAGTVSDVLRVAVPPRMAKLEKEYAPEGRLDPELFGPDPSGPELSGSATGVSLSSPGAGSVWASYRNGPAFLAHLGAGESPRAVLTALQGYGPGGWPRLVAEAVAAVRLSGRGAVVVVPDYRDLDRVESALLELLPAGDVARLTADDGQTPRYRSFLRVLSGAAGVAVGTRSAAYAPVHNLGLVVCWDDGDDLHIEQRSPYAHSREVLLLRAGQEGAACLLAAHSRSTETERLVESGWARPVEAERTVIRRTAPRVLNTADSYELEHDPLARIARLPGAAWRAAKEGLERGPVLVQVARAGYAPSLVCETCREPARCTACSGPLAIAGPSGSTAVPQCRWCSSPAPAWRCGTCNGVRLRRGATGALRTAEELGRAFPGKPVITSSGDQVKATVPDTKALVVATVGAEPVAPGGYAAALLLDGDSLLRRENLRAGEDAVRRWFNAAALVRPAPEGGLVVITADDAAGVGALLRWDPAGYAGRELALRQELQLPPAVRVASITGVRTAVGHFTEAVQQRLAAHGTVLRTAGPAPLMLPAASRPTPRDSGEEVRTLLFIPYAQAADVTAVLRAVKAAAAAKRSDDPVQLRLDGVDVL</sequence>
<feature type="binding site" evidence="8">
    <location>
        <position position="441"/>
    </location>
    <ligand>
        <name>Zn(2+)</name>
        <dbReference type="ChEBI" id="CHEBI:29105"/>
        <label>1</label>
    </ligand>
</feature>
<evidence type="ECO:0000313" key="11">
    <source>
        <dbReference type="EMBL" id="GAA2142648.1"/>
    </source>
</evidence>
<feature type="domain" description="Primosomal protein N' 3' DNA-binding" evidence="10">
    <location>
        <begin position="46"/>
        <end position="144"/>
    </location>
</feature>
<feature type="binding site" evidence="8">
    <location>
        <position position="483"/>
    </location>
    <ligand>
        <name>Zn(2+)</name>
        <dbReference type="ChEBI" id="CHEBI:29105"/>
        <label>1</label>
    </ligand>
</feature>
<evidence type="ECO:0000256" key="3">
    <source>
        <dbReference type="ARBA" id="ARBA00022723"/>
    </source>
</evidence>
<feature type="binding site" evidence="8">
    <location>
        <position position="447"/>
    </location>
    <ligand>
        <name>Zn(2+)</name>
        <dbReference type="ChEBI" id="CHEBI:29105"/>
        <label>2</label>
    </ligand>
</feature>
<dbReference type="Pfam" id="PF17764">
    <property type="entry name" value="PriA_3primeBD"/>
    <property type="match status" value="1"/>
</dbReference>
<dbReference type="Gene3D" id="3.40.1440.60">
    <property type="entry name" value="PriA, 3(prime) DNA-binding domain"/>
    <property type="match status" value="1"/>
</dbReference>
<evidence type="ECO:0000256" key="2">
    <source>
        <dbReference type="ARBA" id="ARBA00022705"/>
    </source>
</evidence>
<dbReference type="InterPro" id="IPR042115">
    <property type="entry name" value="PriA_3primeBD_sf"/>
</dbReference>
<evidence type="ECO:0000256" key="4">
    <source>
        <dbReference type="ARBA" id="ARBA00022741"/>
    </source>
</evidence>
<feature type="binding site" evidence="8">
    <location>
        <position position="450"/>
    </location>
    <ligand>
        <name>Zn(2+)</name>
        <dbReference type="ChEBI" id="CHEBI:29105"/>
        <label>2</label>
    </ligand>
</feature>
<reference evidence="11 12" key="1">
    <citation type="journal article" date="2019" name="Int. J. Syst. Evol. Microbiol.">
        <title>The Global Catalogue of Microorganisms (GCM) 10K type strain sequencing project: providing services to taxonomists for standard genome sequencing and annotation.</title>
        <authorList>
            <consortium name="The Broad Institute Genomics Platform"/>
            <consortium name="The Broad Institute Genome Sequencing Center for Infectious Disease"/>
            <person name="Wu L."/>
            <person name="Ma J."/>
        </authorList>
    </citation>
    <scope>NUCLEOTIDE SEQUENCE [LARGE SCALE GENOMIC DNA]</scope>
    <source>
        <strain evidence="11 12">JCM 15921</strain>
    </source>
</reference>
<dbReference type="PANTHER" id="PTHR30580:SF0">
    <property type="entry name" value="PRIMOSOMAL PROTEIN N"/>
    <property type="match status" value="1"/>
</dbReference>
<comment type="caution">
    <text evidence="8">As this protein does not have any detectable helicase domains, it probably does not have helicase activity.</text>
</comment>
<comment type="function">
    <text evidence="8">Initiates the restart of stalled replication forks, which reloads the replicative helicase on sites other than the origin of replication. Recognizes and binds to abandoned replication forks and remodels them to uncover a helicase loading site. Promotes assembly of the primosome at these replication forks.</text>
</comment>
<evidence type="ECO:0000256" key="5">
    <source>
        <dbReference type="ARBA" id="ARBA00022833"/>
    </source>
</evidence>
<keyword evidence="1 8" id="KW-0639">Primosome</keyword>
<proteinExistence type="inferred from homology"/>
<dbReference type="InterPro" id="IPR027417">
    <property type="entry name" value="P-loop_NTPase"/>
</dbReference>
<protein>
    <recommendedName>
        <fullName evidence="8">Probable replication restart protein PriA</fullName>
    </recommendedName>
    <alternativeName>
        <fullName evidence="8">Putative ATP-dependent DNA helicase PriA</fullName>
    </alternativeName>
</protein>
<evidence type="ECO:0000256" key="1">
    <source>
        <dbReference type="ARBA" id="ARBA00022515"/>
    </source>
</evidence>
<dbReference type="Gene3D" id="3.40.50.300">
    <property type="entry name" value="P-loop containing nucleotide triphosphate hydrolases"/>
    <property type="match status" value="1"/>
</dbReference>
<keyword evidence="4 8" id="KW-0547">Nucleotide-binding</keyword>
<evidence type="ECO:0000256" key="6">
    <source>
        <dbReference type="ARBA" id="ARBA00022840"/>
    </source>
</evidence>
<name>A0ABN2ZID5_9MICC</name>
<feature type="binding site" evidence="8">
    <location>
        <position position="471"/>
    </location>
    <ligand>
        <name>Zn(2+)</name>
        <dbReference type="ChEBI" id="CHEBI:29105"/>
        <label>2</label>
    </ligand>
</feature>
<comment type="similarity">
    <text evidence="8">Belongs to the helicase family. PriA subfamily.</text>
</comment>
<feature type="binding site" evidence="8">
    <location>
        <position position="480"/>
    </location>
    <ligand>
        <name>Zn(2+)</name>
        <dbReference type="ChEBI" id="CHEBI:29105"/>
        <label>1</label>
    </ligand>
</feature>
<dbReference type="HAMAP" id="MF_00983">
    <property type="entry name" value="PriA"/>
    <property type="match status" value="1"/>
</dbReference>
<feature type="region of interest" description="Disordered" evidence="9">
    <location>
        <begin position="158"/>
        <end position="180"/>
    </location>
</feature>
<evidence type="ECO:0000256" key="8">
    <source>
        <dbReference type="HAMAP-Rule" id="MF_00983"/>
    </source>
</evidence>
<comment type="cofactor">
    <cofactor evidence="8">
        <name>Zn(2+)</name>
        <dbReference type="ChEBI" id="CHEBI:29105"/>
    </cofactor>
    <text evidence="8">Binds 2 zinc ions per subunit.</text>
</comment>
<evidence type="ECO:0000256" key="9">
    <source>
        <dbReference type="SAM" id="MobiDB-lite"/>
    </source>
</evidence>
<keyword evidence="2 8" id="KW-0235">DNA replication</keyword>
<keyword evidence="3 8" id="KW-0479">Metal-binding</keyword>
<keyword evidence="7 8" id="KW-0238">DNA-binding</keyword>
<comment type="caution">
    <text evidence="11">The sequence shown here is derived from an EMBL/GenBank/DDBJ whole genome shotgun (WGS) entry which is preliminary data.</text>
</comment>
<gene>
    <name evidence="8" type="primary">priA</name>
    <name evidence="11" type="ORF">GCM10009825_32280</name>
</gene>
<evidence type="ECO:0000256" key="7">
    <source>
        <dbReference type="ARBA" id="ARBA00023125"/>
    </source>
</evidence>
<feature type="binding site" evidence="8">
    <location>
        <position position="438"/>
    </location>
    <ligand>
        <name>Zn(2+)</name>
        <dbReference type="ChEBI" id="CHEBI:29105"/>
        <label>1</label>
    </ligand>
</feature>
<keyword evidence="6 8" id="KW-0067">ATP-binding</keyword>
<keyword evidence="5 8" id="KW-0862">Zinc</keyword>
<dbReference type="Proteomes" id="UP001500102">
    <property type="component" value="Unassembled WGS sequence"/>
</dbReference>
<keyword evidence="12" id="KW-1185">Reference proteome</keyword>
<evidence type="ECO:0000313" key="12">
    <source>
        <dbReference type="Proteomes" id="UP001500102"/>
    </source>
</evidence>
<feature type="binding site" evidence="8">
    <location>
        <position position="468"/>
    </location>
    <ligand>
        <name>Zn(2+)</name>
        <dbReference type="ChEBI" id="CHEBI:29105"/>
        <label>2</label>
    </ligand>
</feature>
<organism evidence="11 12">
    <name type="scientific">Arthrobacter humicola</name>
    <dbReference type="NCBI Taxonomy" id="409291"/>
    <lineage>
        <taxon>Bacteria</taxon>
        <taxon>Bacillati</taxon>
        <taxon>Actinomycetota</taxon>
        <taxon>Actinomycetes</taxon>
        <taxon>Micrococcales</taxon>
        <taxon>Micrococcaceae</taxon>
        <taxon>Arthrobacter</taxon>
    </lineage>
</organism>